<proteinExistence type="predicted"/>
<reference evidence="1 2" key="1">
    <citation type="journal article" date="2024" name="G3 (Bethesda)">
        <title>Genome assembly of Hibiscus sabdariffa L. provides insights into metabolisms of medicinal natural products.</title>
        <authorList>
            <person name="Kim T."/>
        </authorList>
    </citation>
    <scope>NUCLEOTIDE SEQUENCE [LARGE SCALE GENOMIC DNA]</scope>
    <source>
        <strain evidence="1">TK-2024</strain>
        <tissue evidence="1">Old leaves</tissue>
    </source>
</reference>
<protein>
    <recommendedName>
        <fullName evidence="3">t-SNARE coiled-coil homology domain-containing protein</fullName>
    </recommendedName>
</protein>
<evidence type="ECO:0000313" key="1">
    <source>
        <dbReference type="EMBL" id="KAK9002791.1"/>
    </source>
</evidence>
<accession>A0ABR2QQ45</accession>
<dbReference type="EMBL" id="JBBPBN010000034">
    <property type="protein sequence ID" value="KAK9002791.1"/>
    <property type="molecule type" value="Genomic_DNA"/>
</dbReference>
<keyword evidence="2" id="KW-1185">Reference proteome</keyword>
<sequence>MDVDAEASHDSRVESLAMDVEKLGSEMIDMKNSVNQMDEVKNKTNLLGKRRMWQDNKLWEDQKDLGVVEIPTGMEKKSMGGVERLAIGMPSEASVSSPDERQVEEEKLSKKGRGTDCKWFFVLIRFCDGWQDVRHYFRRHLIYWFGQKWGSRGHEGTVSTHVGEVGDYWLLTRCASLVMLVVARCAPSRRLSPLIAPTFTLALFR</sequence>
<comment type="caution">
    <text evidence="1">The sequence shown here is derived from an EMBL/GenBank/DDBJ whole genome shotgun (WGS) entry which is preliminary data.</text>
</comment>
<name>A0ABR2QQ45_9ROSI</name>
<evidence type="ECO:0008006" key="3">
    <source>
        <dbReference type="Google" id="ProtNLM"/>
    </source>
</evidence>
<organism evidence="1 2">
    <name type="scientific">Hibiscus sabdariffa</name>
    <name type="common">roselle</name>
    <dbReference type="NCBI Taxonomy" id="183260"/>
    <lineage>
        <taxon>Eukaryota</taxon>
        <taxon>Viridiplantae</taxon>
        <taxon>Streptophyta</taxon>
        <taxon>Embryophyta</taxon>
        <taxon>Tracheophyta</taxon>
        <taxon>Spermatophyta</taxon>
        <taxon>Magnoliopsida</taxon>
        <taxon>eudicotyledons</taxon>
        <taxon>Gunneridae</taxon>
        <taxon>Pentapetalae</taxon>
        <taxon>rosids</taxon>
        <taxon>malvids</taxon>
        <taxon>Malvales</taxon>
        <taxon>Malvaceae</taxon>
        <taxon>Malvoideae</taxon>
        <taxon>Hibiscus</taxon>
    </lineage>
</organism>
<gene>
    <name evidence="1" type="ORF">V6N11_060371</name>
</gene>
<dbReference type="Proteomes" id="UP001396334">
    <property type="component" value="Unassembled WGS sequence"/>
</dbReference>
<evidence type="ECO:0000313" key="2">
    <source>
        <dbReference type="Proteomes" id="UP001396334"/>
    </source>
</evidence>